<accession>A0A0F8XPH1</accession>
<proteinExistence type="predicted"/>
<dbReference type="EMBL" id="LAZR01061680">
    <property type="protein sequence ID" value="KKK63090.1"/>
    <property type="molecule type" value="Genomic_DNA"/>
</dbReference>
<keyword evidence="1" id="KW-0812">Transmembrane</keyword>
<name>A0A0F8XPH1_9ZZZZ</name>
<keyword evidence="1" id="KW-0472">Membrane</keyword>
<evidence type="ECO:0000256" key="1">
    <source>
        <dbReference type="SAM" id="Phobius"/>
    </source>
</evidence>
<feature type="transmembrane region" description="Helical" evidence="1">
    <location>
        <begin position="12"/>
        <end position="35"/>
    </location>
</feature>
<feature type="non-terminal residue" evidence="2">
    <location>
        <position position="1"/>
    </location>
</feature>
<reference evidence="2" key="1">
    <citation type="journal article" date="2015" name="Nature">
        <title>Complex archaea that bridge the gap between prokaryotes and eukaryotes.</title>
        <authorList>
            <person name="Spang A."/>
            <person name="Saw J.H."/>
            <person name="Jorgensen S.L."/>
            <person name="Zaremba-Niedzwiedzka K."/>
            <person name="Martijn J."/>
            <person name="Lind A.E."/>
            <person name="van Eijk R."/>
            <person name="Schleper C."/>
            <person name="Guy L."/>
            <person name="Ettema T.J."/>
        </authorList>
    </citation>
    <scope>NUCLEOTIDE SEQUENCE</scope>
</reference>
<dbReference type="AlphaFoldDB" id="A0A0F8XPH1"/>
<sequence length="76" mass="8931">RFVPNVIHTIGSNAYGHFIIQMHIIHLIVFLNSIFMLNKAMVQIFIILVTSYIAVFWVLPVLRWMEAKFLRRLGFA</sequence>
<protein>
    <submittedName>
        <fullName evidence="2">Uncharacterized protein</fullName>
    </submittedName>
</protein>
<feature type="transmembrane region" description="Helical" evidence="1">
    <location>
        <begin position="41"/>
        <end position="62"/>
    </location>
</feature>
<comment type="caution">
    <text evidence="2">The sequence shown here is derived from an EMBL/GenBank/DDBJ whole genome shotgun (WGS) entry which is preliminary data.</text>
</comment>
<organism evidence="2">
    <name type="scientific">marine sediment metagenome</name>
    <dbReference type="NCBI Taxonomy" id="412755"/>
    <lineage>
        <taxon>unclassified sequences</taxon>
        <taxon>metagenomes</taxon>
        <taxon>ecological metagenomes</taxon>
    </lineage>
</organism>
<gene>
    <name evidence="2" type="ORF">LCGC14_2997830</name>
</gene>
<keyword evidence="1" id="KW-1133">Transmembrane helix</keyword>
<evidence type="ECO:0000313" key="2">
    <source>
        <dbReference type="EMBL" id="KKK63090.1"/>
    </source>
</evidence>